<dbReference type="EMBL" id="CM047899">
    <property type="protein sequence ID" value="KAJ0100867.1"/>
    <property type="molecule type" value="Genomic_DNA"/>
</dbReference>
<comment type="caution">
    <text evidence="1">The sequence shown here is derived from an EMBL/GenBank/DDBJ whole genome shotgun (WGS) entry which is preliminary data.</text>
</comment>
<accession>A0ACC1BP25</accession>
<proteinExistence type="predicted"/>
<dbReference type="Proteomes" id="UP001164250">
    <property type="component" value="Chromosome 3"/>
</dbReference>
<protein>
    <submittedName>
        <fullName evidence="1">Uncharacterized protein</fullName>
    </submittedName>
</protein>
<keyword evidence="2" id="KW-1185">Reference proteome</keyword>
<evidence type="ECO:0000313" key="1">
    <source>
        <dbReference type="EMBL" id="KAJ0100867.1"/>
    </source>
</evidence>
<organism evidence="1 2">
    <name type="scientific">Pistacia atlantica</name>
    <dbReference type="NCBI Taxonomy" id="434234"/>
    <lineage>
        <taxon>Eukaryota</taxon>
        <taxon>Viridiplantae</taxon>
        <taxon>Streptophyta</taxon>
        <taxon>Embryophyta</taxon>
        <taxon>Tracheophyta</taxon>
        <taxon>Spermatophyta</taxon>
        <taxon>Magnoliopsida</taxon>
        <taxon>eudicotyledons</taxon>
        <taxon>Gunneridae</taxon>
        <taxon>Pentapetalae</taxon>
        <taxon>rosids</taxon>
        <taxon>malvids</taxon>
        <taxon>Sapindales</taxon>
        <taxon>Anacardiaceae</taxon>
        <taxon>Pistacia</taxon>
    </lineage>
</organism>
<gene>
    <name evidence="1" type="ORF">Patl1_06366</name>
</gene>
<name>A0ACC1BP25_9ROSI</name>
<evidence type="ECO:0000313" key="2">
    <source>
        <dbReference type="Proteomes" id="UP001164250"/>
    </source>
</evidence>
<sequence>MSQSRDTQLWPFKVVATDDGKPVILINNKGEEKQLAP</sequence>
<reference evidence="2" key="1">
    <citation type="journal article" date="2023" name="G3 (Bethesda)">
        <title>Genome assembly and association tests identify interacting loci associated with vigor, precocity, and sex in interspecific pistachio rootstocks.</title>
        <authorList>
            <person name="Palmer W."/>
            <person name="Jacygrad E."/>
            <person name="Sagayaradj S."/>
            <person name="Cavanaugh K."/>
            <person name="Han R."/>
            <person name="Bertier L."/>
            <person name="Beede B."/>
            <person name="Kafkas S."/>
            <person name="Golino D."/>
            <person name="Preece J."/>
            <person name="Michelmore R."/>
        </authorList>
    </citation>
    <scope>NUCLEOTIDE SEQUENCE [LARGE SCALE GENOMIC DNA]</scope>
</reference>